<comment type="caution">
    <text evidence="7">The sequence shown here is derived from an EMBL/GenBank/DDBJ whole genome shotgun (WGS) entry which is preliminary data.</text>
</comment>
<evidence type="ECO:0000256" key="2">
    <source>
        <dbReference type="ARBA" id="ARBA00022884"/>
    </source>
</evidence>
<comment type="similarity">
    <text evidence="5">Belongs to the universal ribosomal protein uL6 family.</text>
</comment>
<reference evidence="7" key="1">
    <citation type="submission" date="2022-12" db="EMBL/GenBank/DDBJ databases">
        <title>Isolation and characterisation of novel Methanocorpusculum spp. from native Australian herbivores indicates the genus is ancestrally host-associated.</title>
        <authorList>
            <person name="Volmer J.G."/>
            <person name="Soo R.M."/>
            <person name="Evans P.N."/>
            <person name="Hoedt E.C."/>
            <person name="Astorga Alsina A.L."/>
            <person name="Woodcroft B.J."/>
            <person name="Tyson G.W."/>
            <person name="Hugenholtz P."/>
            <person name="Morrison M."/>
        </authorList>
    </citation>
    <scope>NUCLEOTIDE SEQUENCE</scope>
    <source>
        <strain evidence="7">MG</strain>
    </source>
</reference>
<dbReference type="InterPro" id="IPR036789">
    <property type="entry name" value="Ribosomal_uL6-like_a/b-dom_sf"/>
</dbReference>
<dbReference type="InterPro" id="IPR000702">
    <property type="entry name" value="Ribosomal_uL6-like"/>
</dbReference>
<feature type="domain" description="Large ribosomal subunit protein uL6 alpha-beta" evidence="6">
    <location>
        <begin position="8"/>
        <end position="80"/>
    </location>
</feature>
<keyword evidence="1 5" id="KW-0699">rRNA-binding</keyword>
<sequence length="174" mass="19475">MHEMIFHIPEGVTITKEGDLMMVKGSKGSLSRVMHHPAIEIVVEEGAVKISTESTRRRVYALLGTYNAHLHVMAKGVTEGYEYHMKVVYNHFPIQVKVAGDRVEIANFLGEKQARYAKIVEGVKVKVQGDELVLNGIDREKIGNTAANVEQACKVRNRDPRVFQDGIYITSRGN</sequence>
<dbReference type="GO" id="GO:0005840">
    <property type="term" value="C:ribosome"/>
    <property type="evidence" value="ECO:0007669"/>
    <property type="project" value="UniProtKB-KW"/>
</dbReference>
<dbReference type="RefSeq" id="WP_268924930.1">
    <property type="nucleotide sequence ID" value="NZ_JAPTGB010000010.1"/>
</dbReference>
<dbReference type="PIRSF" id="PIRSF002162">
    <property type="entry name" value="Ribosomal_L6"/>
    <property type="match status" value="1"/>
</dbReference>
<keyword evidence="3 5" id="KW-0689">Ribosomal protein</keyword>
<dbReference type="NCBIfam" id="TIGR03653">
    <property type="entry name" value="uL6_arch"/>
    <property type="match status" value="1"/>
</dbReference>
<keyword evidence="2 5" id="KW-0694">RNA-binding</keyword>
<dbReference type="Proteomes" id="UP001141422">
    <property type="component" value="Unassembled WGS sequence"/>
</dbReference>
<dbReference type="InterPro" id="IPR020040">
    <property type="entry name" value="Ribosomal_uL6_a/b-dom"/>
</dbReference>
<evidence type="ECO:0000313" key="7">
    <source>
        <dbReference type="EMBL" id="MCZ0860723.1"/>
    </source>
</evidence>
<evidence type="ECO:0000256" key="1">
    <source>
        <dbReference type="ARBA" id="ARBA00022730"/>
    </source>
</evidence>
<keyword evidence="4 5" id="KW-0687">Ribonucleoprotein</keyword>
<dbReference type="InterPro" id="IPR019907">
    <property type="entry name" value="Ribosomal_uL6_arc"/>
</dbReference>
<keyword evidence="8" id="KW-1185">Reference proteome</keyword>
<gene>
    <name evidence="7" type="primary">rpl6p</name>
    <name evidence="5" type="synonym">rpl6</name>
    <name evidence="7" type="ORF">O0S10_05685</name>
</gene>
<comment type="function">
    <text evidence="5">This protein binds to the 23S rRNA, and is important in its secondary structure. It is located near the subunit interface in the base of the L7/L12 stalk, and near the tRNA binding site of the peptidyltransferase center.</text>
</comment>
<evidence type="ECO:0000256" key="3">
    <source>
        <dbReference type="ARBA" id="ARBA00022980"/>
    </source>
</evidence>
<dbReference type="InterPro" id="IPR002359">
    <property type="entry name" value="Ribosomal_uL6_CS2"/>
</dbReference>
<evidence type="ECO:0000259" key="6">
    <source>
        <dbReference type="Pfam" id="PF00347"/>
    </source>
</evidence>
<dbReference type="EMBL" id="JAPTGB010000010">
    <property type="protein sequence ID" value="MCZ0860723.1"/>
    <property type="molecule type" value="Genomic_DNA"/>
</dbReference>
<evidence type="ECO:0000256" key="4">
    <source>
        <dbReference type="ARBA" id="ARBA00023274"/>
    </source>
</evidence>
<dbReference type="HAMAP" id="MF_01365_A">
    <property type="entry name" value="Ribosomal_uL6_A"/>
    <property type="match status" value="1"/>
</dbReference>
<dbReference type="NCBIfam" id="NF004037">
    <property type="entry name" value="PRK05518.1"/>
    <property type="match status" value="1"/>
</dbReference>
<dbReference type="SUPFAM" id="SSF56053">
    <property type="entry name" value="Ribosomal protein L6"/>
    <property type="match status" value="2"/>
</dbReference>
<comment type="subunit">
    <text evidence="5">Part of the 50S ribosomal subunit.</text>
</comment>
<evidence type="ECO:0000313" key="8">
    <source>
        <dbReference type="Proteomes" id="UP001141422"/>
    </source>
</evidence>
<dbReference type="PANTHER" id="PTHR11655:SF16">
    <property type="entry name" value="60S RIBOSOMAL PROTEIN L9"/>
    <property type="match status" value="1"/>
</dbReference>
<dbReference type="Pfam" id="PF00347">
    <property type="entry name" value="Ribosomal_L6"/>
    <property type="match status" value="2"/>
</dbReference>
<dbReference type="PROSITE" id="PS00700">
    <property type="entry name" value="RIBOSOMAL_L6_2"/>
    <property type="match status" value="1"/>
</dbReference>
<dbReference type="PANTHER" id="PTHR11655">
    <property type="entry name" value="60S/50S RIBOSOMAL PROTEIN L6/L9"/>
    <property type="match status" value="1"/>
</dbReference>
<dbReference type="Gene3D" id="3.90.930.12">
    <property type="entry name" value="Ribosomal protein L6, alpha-beta domain"/>
    <property type="match status" value="2"/>
</dbReference>
<feature type="domain" description="Large ribosomal subunit protein uL6 alpha-beta" evidence="6">
    <location>
        <begin position="92"/>
        <end position="166"/>
    </location>
</feature>
<organism evidence="7 8">
    <name type="scientific">Methanocorpusculum petauri</name>
    <dbReference type="NCBI Taxonomy" id="3002863"/>
    <lineage>
        <taxon>Archaea</taxon>
        <taxon>Methanobacteriati</taxon>
        <taxon>Methanobacteriota</taxon>
        <taxon>Stenosarchaea group</taxon>
        <taxon>Methanomicrobia</taxon>
        <taxon>Methanomicrobiales</taxon>
        <taxon>Methanocorpusculaceae</taxon>
        <taxon>Methanocorpusculum</taxon>
    </lineage>
</organism>
<accession>A0ABT4IG63</accession>
<protein>
    <recommendedName>
        <fullName evidence="5">Large ribosomal subunit protein uL6</fullName>
    </recommendedName>
</protein>
<proteinExistence type="inferred from homology"/>
<evidence type="ECO:0000256" key="5">
    <source>
        <dbReference type="HAMAP-Rule" id="MF_01365"/>
    </source>
</evidence>
<name>A0ABT4IG63_9EURY</name>